<dbReference type="EMBL" id="JAFKCS010000027">
    <property type="protein sequence ID" value="MBN7822005.1"/>
    <property type="molecule type" value="Genomic_DNA"/>
</dbReference>
<protein>
    <submittedName>
        <fullName evidence="7">DUF423 domain-containing protein</fullName>
    </submittedName>
</protein>
<gene>
    <name evidence="7" type="ORF">J0A65_19215</name>
</gene>
<feature type="transmembrane region" description="Helical" evidence="6">
    <location>
        <begin position="95"/>
        <end position="119"/>
    </location>
</feature>
<sequence length="124" mass="13305">MKWILALGAFYGMTGVMLGAFAAHGLKGRLSEPLLSAFQTAVQYQLWHALALVLLFVLYRQQPLALIKWSALSMGVGVLLFSGSLYLLAVTGIKWFGPVTPIGGVAFILGWLLLLIAALKGESA</sequence>
<evidence type="ECO:0000256" key="1">
    <source>
        <dbReference type="ARBA" id="ARBA00004141"/>
    </source>
</evidence>
<dbReference type="Pfam" id="PF04241">
    <property type="entry name" value="DUF423"/>
    <property type="match status" value="1"/>
</dbReference>
<keyword evidence="5 6" id="KW-0472">Membrane</keyword>
<evidence type="ECO:0000313" key="7">
    <source>
        <dbReference type="EMBL" id="MBN7822005.1"/>
    </source>
</evidence>
<keyword evidence="8" id="KW-1185">Reference proteome</keyword>
<name>A0ABS3CY01_9ALTE</name>
<dbReference type="Proteomes" id="UP000663992">
    <property type="component" value="Unassembled WGS sequence"/>
</dbReference>
<evidence type="ECO:0000256" key="3">
    <source>
        <dbReference type="ARBA" id="ARBA00022692"/>
    </source>
</evidence>
<organism evidence="7 8">
    <name type="scientific">Bowmanella yangjiangensis</name>
    <dbReference type="NCBI Taxonomy" id="2811230"/>
    <lineage>
        <taxon>Bacteria</taxon>
        <taxon>Pseudomonadati</taxon>
        <taxon>Pseudomonadota</taxon>
        <taxon>Gammaproteobacteria</taxon>
        <taxon>Alteromonadales</taxon>
        <taxon>Alteromonadaceae</taxon>
        <taxon>Bowmanella</taxon>
    </lineage>
</organism>
<dbReference type="RefSeq" id="WP_206595960.1">
    <property type="nucleotide sequence ID" value="NZ_JAFKCS010000027.1"/>
</dbReference>
<dbReference type="PANTHER" id="PTHR43461:SF1">
    <property type="entry name" value="TRANSMEMBRANE PROTEIN 256"/>
    <property type="match status" value="1"/>
</dbReference>
<evidence type="ECO:0000256" key="4">
    <source>
        <dbReference type="ARBA" id="ARBA00022989"/>
    </source>
</evidence>
<evidence type="ECO:0000256" key="6">
    <source>
        <dbReference type="SAM" id="Phobius"/>
    </source>
</evidence>
<keyword evidence="3 6" id="KW-0812">Transmembrane</keyword>
<reference evidence="7 8" key="1">
    <citation type="submission" date="2021-03" db="EMBL/GenBank/DDBJ databases">
        <title>novel species isolated from a fishpond in China.</title>
        <authorList>
            <person name="Lu H."/>
            <person name="Cai Z."/>
        </authorList>
    </citation>
    <scope>NUCLEOTIDE SEQUENCE [LARGE SCALE GENOMIC DNA]</scope>
    <source>
        <strain evidence="7 8">Y57</strain>
    </source>
</reference>
<evidence type="ECO:0000313" key="8">
    <source>
        <dbReference type="Proteomes" id="UP000663992"/>
    </source>
</evidence>
<comment type="caution">
    <text evidence="7">The sequence shown here is derived from an EMBL/GenBank/DDBJ whole genome shotgun (WGS) entry which is preliminary data.</text>
</comment>
<keyword evidence="4 6" id="KW-1133">Transmembrane helix</keyword>
<dbReference type="InterPro" id="IPR006696">
    <property type="entry name" value="DUF423"/>
</dbReference>
<feature type="transmembrane region" description="Helical" evidence="6">
    <location>
        <begin position="41"/>
        <end position="59"/>
    </location>
</feature>
<proteinExistence type="inferred from homology"/>
<evidence type="ECO:0000256" key="2">
    <source>
        <dbReference type="ARBA" id="ARBA00009694"/>
    </source>
</evidence>
<feature type="transmembrane region" description="Helical" evidence="6">
    <location>
        <begin position="71"/>
        <end position="89"/>
    </location>
</feature>
<evidence type="ECO:0000256" key="5">
    <source>
        <dbReference type="ARBA" id="ARBA00023136"/>
    </source>
</evidence>
<accession>A0ABS3CY01</accession>
<dbReference type="PANTHER" id="PTHR43461">
    <property type="entry name" value="TRANSMEMBRANE PROTEIN 256"/>
    <property type="match status" value="1"/>
</dbReference>
<comment type="subcellular location">
    <subcellularLocation>
        <location evidence="1">Membrane</location>
        <topology evidence="1">Multi-pass membrane protein</topology>
    </subcellularLocation>
</comment>
<comment type="similarity">
    <text evidence="2">Belongs to the UPF0382 family.</text>
</comment>